<name>A0A0N0NP36_9EURO</name>
<evidence type="ECO:0000259" key="2">
    <source>
        <dbReference type="PROSITE" id="PS51938"/>
    </source>
</evidence>
<feature type="domain" description="SUZ-C" evidence="2">
    <location>
        <begin position="227"/>
        <end position="271"/>
    </location>
</feature>
<dbReference type="OrthoDB" id="5422283at2759"/>
<dbReference type="AlphaFoldDB" id="A0A0N0NP36"/>
<reference evidence="3 4" key="1">
    <citation type="submission" date="2015-06" db="EMBL/GenBank/DDBJ databases">
        <title>Draft genome of the ant-associated black yeast Phialophora attae CBS 131958.</title>
        <authorList>
            <person name="Moreno L.F."/>
            <person name="Stielow B.J."/>
            <person name="de Hoog S."/>
            <person name="Vicente V.A."/>
            <person name="Weiss V.A."/>
            <person name="de Vries M."/>
            <person name="Cruz L.M."/>
            <person name="Souza E.M."/>
        </authorList>
    </citation>
    <scope>NUCLEOTIDE SEQUENCE [LARGE SCALE GENOMIC DNA]</scope>
    <source>
        <strain evidence="3 4">CBS 131958</strain>
    </source>
</reference>
<comment type="caution">
    <text evidence="3">The sequence shown here is derived from an EMBL/GenBank/DDBJ whole genome shotgun (WGS) entry which is preliminary data.</text>
</comment>
<feature type="compositionally biased region" description="Basic and acidic residues" evidence="1">
    <location>
        <begin position="248"/>
        <end position="258"/>
    </location>
</feature>
<evidence type="ECO:0000313" key="3">
    <source>
        <dbReference type="EMBL" id="KPI42079.1"/>
    </source>
</evidence>
<feature type="compositionally biased region" description="Polar residues" evidence="1">
    <location>
        <begin position="12"/>
        <end position="22"/>
    </location>
</feature>
<proteinExistence type="predicted"/>
<feature type="compositionally biased region" description="Basic and acidic residues" evidence="1">
    <location>
        <begin position="121"/>
        <end position="153"/>
    </location>
</feature>
<dbReference type="STRING" id="1664694.A0A0N0NP36"/>
<evidence type="ECO:0000256" key="1">
    <source>
        <dbReference type="SAM" id="MobiDB-lite"/>
    </source>
</evidence>
<dbReference type="InterPro" id="IPR024642">
    <property type="entry name" value="SUZ-C"/>
</dbReference>
<feature type="compositionally biased region" description="Polar residues" evidence="1">
    <location>
        <begin position="202"/>
        <end position="216"/>
    </location>
</feature>
<keyword evidence="4" id="KW-1185">Reference proteome</keyword>
<dbReference type="Proteomes" id="UP000038010">
    <property type="component" value="Unassembled WGS sequence"/>
</dbReference>
<dbReference type="GeneID" id="28737645"/>
<organism evidence="3 4">
    <name type="scientific">Cyphellophora attinorum</name>
    <dbReference type="NCBI Taxonomy" id="1664694"/>
    <lineage>
        <taxon>Eukaryota</taxon>
        <taxon>Fungi</taxon>
        <taxon>Dikarya</taxon>
        <taxon>Ascomycota</taxon>
        <taxon>Pezizomycotina</taxon>
        <taxon>Eurotiomycetes</taxon>
        <taxon>Chaetothyriomycetidae</taxon>
        <taxon>Chaetothyriales</taxon>
        <taxon>Cyphellophoraceae</taxon>
        <taxon>Cyphellophora</taxon>
    </lineage>
</organism>
<dbReference type="PROSITE" id="PS51938">
    <property type="entry name" value="SUZ_C"/>
    <property type="match status" value="1"/>
</dbReference>
<feature type="compositionally biased region" description="Low complexity" evidence="1">
    <location>
        <begin position="181"/>
        <end position="192"/>
    </location>
</feature>
<evidence type="ECO:0000313" key="4">
    <source>
        <dbReference type="Proteomes" id="UP000038010"/>
    </source>
</evidence>
<accession>A0A0N0NP36</accession>
<sequence>MNNSVPDAWDDQWSSVADTTPGSSVSGANKKVSSKVSKAQKRAQQAEFNRQLWAEAEGPRETNYFLESRSPVPLQSDYKPPPVLLSRKGPPIVSSARPANHGLTTYDTNDKAESSEDEEEVKAREQTMAERKAQAARERVEKQRKYDERRQELFGKASASGASNNARPNSQSGTSTPNSLTPPGSRSATPSRGRGRGRGRANANSHAQQGRLQQRQPALFDPSYTAKPDSIFVQRQQSSQSPLPPKEQPQKPIREPRGPDGSGRGGFGFSSTRESRYMTDLANNMAESVLDRREENYDVSNMAMPKTPLLQPSTSKVVTRYPYEEAERTFNIFDGDRKGCTVFGEHTLYETALHAMTDELDFGGTYGERHVFLDPPGLNKITPLSELPRRASNVDTLSAQ</sequence>
<feature type="compositionally biased region" description="Low complexity" evidence="1">
    <location>
        <begin position="23"/>
        <end position="46"/>
    </location>
</feature>
<dbReference type="RefSeq" id="XP_018002042.1">
    <property type="nucleotide sequence ID" value="XM_018145765.1"/>
</dbReference>
<dbReference type="VEuPathDB" id="FungiDB:AB675_5546"/>
<feature type="compositionally biased region" description="Low complexity" evidence="1">
    <location>
        <begin position="157"/>
        <end position="170"/>
    </location>
</feature>
<feature type="region of interest" description="Disordered" evidence="1">
    <location>
        <begin position="1"/>
        <end position="272"/>
    </location>
</feature>
<dbReference type="EMBL" id="LFJN01000008">
    <property type="protein sequence ID" value="KPI42079.1"/>
    <property type="molecule type" value="Genomic_DNA"/>
</dbReference>
<protein>
    <recommendedName>
        <fullName evidence="2">SUZ-C domain-containing protein</fullName>
    </recommendedName>
</protein>
<gene>
    <name evidence="3" type="ORF">AB675_5546</name>
</gene>